<evidence type="ECO:0000259" key="2">
    <source>
        <dbReference type="Pfam" id="PF05232"/>
    </source>
</evidence>
<accession>A0A6N3T4E2</accession>
<feature type="transmembrane region" description="Helical" evidence="1">
    <location>
        <begin position="117"/>
        <end position="139"/>
    </location>
</feature>
<evidence type="ECO:0000313" key="5">
    <source>
        <dbReference type="Proteomes" id="UP000032673"/>
    </source>
</evidence>
<dbReference type="InterPro" id="IPR058208">
    <property type="entry name" value="PACE"/>
</dbReference>
<evidence type="ECO:0000256" key="1">
    <source>
        <dbReference type="SAM" id="Phobius"/>
    </source>
</evidence>
<keyword evidence="1" id="KW-0472">Membrane</keyword>
<name>A0A6N3T4E2_9PROT</name>
<dbReference type="AlphaFoldDB" id="A0A6N3T4E2"/>
<feature type="domain" description="Chlorhexidine efflux transporter" evidence="2">
    <location>
        <begin position="82"/>
        <end position="144"/>
    </location>
</feature>
<comment type="caution">
    <text evidence="4">The sequence shown here is derived from an EMBL/GenBank/DDBJ whole genome shotgun (WGS) entry which is preliminary data.</text>
</comment>
<reference evidence="4 6" key="2">
    <citation type="submission" date="2019-07" db="EMBL/GenBank/DDBJ databases">
        <title>Whole genome shotgun sequence of Acetobacter indonesiensis NBRC 16471.</title>
        <authorList>
            <person name="Hosoyama A."/>
            <person name="Uohara A."/>
            <person name="Ohji S."/>
            <person name="Ichikawa N."/>
        </authorList>
    </citation>
    <scope>NUCLEOTIDE SEQUENCE [LARGE SCALE GENOMIC DNA]</scope>
    <source>
        <strain evidence="4 6">NBRC 16471</strain>
    </source>
</reference>
<keyword evidence="1" id="KW-1133">Transmembrane helix</keyword>
<evidence type="ECO:0000313" key="4">
    <source>
        <dbReference type="EMBL" id="GEN04062.1"/>
    </source>
</evidence>
<feature type="transmembrane region" description="Helical" evidence="1">
    <location>
        <begin position="47"/>
        <end position="67"/>
    </location>
</feature>
<organism evidence="4 6">
    <name type="scientific">Acetobacter indonesiensis</name>
    <dbReference type="NCBI Taxonomy" id="104101"/>
    <lineage>
        <taxon>Bacteria</taxon>
        <taxon>Pseudomonadati</taxon>
        <taxon>Pseudomonadota</taxon>
        <taxon>Alphaproteobacteria</taxon>
        <taxon>Acetobacterales</taxon>
        <taxon>Acetobacteraceae</taxon>
        <taxon>Acetobacter</taxon>
    </lineage>
</organism>
<dbReference type="EMBL" id="BJXQ01000012">
    <property type="protein sequence ID" value="GEN04062.1"/>
    <property type="molecule type" value="Genomic_DNA"/>
</dbReference>
<evidence type="ECO:0000313" key="3">
    <source>
        <dbReference type="EMBL" id="GAN62554.1"/>
    </source>
</evidence>
<protein>
    <submittedName>
        <fullName evidence="4">Membrane protein</fullName>
    </submittedName>
</protein>
<sequence>MSTDDPALPPMRSPANRVRHALLFECLALLLVIPVGAQLFGLQEDSMGVIGIGSAIAAMIWNYLYNLGFDYSLSRLTGSVHKTLSIRVVHTLLFEAGLQVVLLPAIAWYLHTTIRQAFSLSFSLALFYLVYAFFFNIAYDAIFPVSRNRETELPTV</sequence>
<dbReference type="NCBIfam" id="NF033664">
    <property type="entry name" value="PACE_transport"/>
    <property type="match status" value="1"/>
</dbReference>
<keyword evidence="5" id="KW-1185">Reference proteome</keyword>
<reference evidence="3 5" key="1">
    <citation type="submission" date="2012-11" db="EMBL/GenBank/DDBJ databases">
        <title>Whole genome sequence of Acetobacter indonesiensis 5H-1.</title>
        <authorList>
            <person name="Azuma Y."/>
            <person name="Higashiura N."/>
            <person name="Hirakawa H."/>
            <person name="Matsushita K."/>
        </authorList>
    </citation>
    <scope>NUCLEOTIDE SEQUENCE [LARGE SCALE GENOMIC DNA]</scope>
    <source>
        <strain evidence="3 5">5H-1</strain>
    </source>
</reference>
<feature type="transmembrane region" description="Helical" evidence="1">
    <location>
        <begin position="21"/>
        <end position="41"/>
    </location>
</feature>
<evidence type="ECO:0000313" key="6">
    <source>
        <dbReference type="Proteomes" id="UP000321104"/>
    </source>
</evidence>
<proteinExistence type="predicted"/>
<keyword evidence="1" id="KW-0812">Transmembrane</keyword>
<feature type="transmembrane region" description="Helical" evidence="1">
    <location>
        <begin position="88"/>
        <end position="111"/>
    </location>
</feature>
<dbReference type="Proteomes" id="UP000032673">
    <property type="component" value="Unassembled WGS sequence"/>
</dbReference>
<gene>
    <name evidence="3" type="ORF">Abin_009_027</name>
    <name evidence="4" type="ORF">AIN02nite_20870</name>
</gene>
<dbReference type="Pfam" id="PF05232">
    <property type="entry name" value="BTP"/>
    <property type="match status" value="2"/>
</dbReference>
<dbReference type="Proteomes" id="UP000321104">
    <property type="component" value="Unassembled WGS sequence"/>
</dbReference>
<dbReference type="RefSeq" id="WP_084593450.1">
    <property type="nucleotide sequence ID" value="NZ_BAMW01000009.1"/>
</dbReference>
<feature type="domain" description="Chlorhexidine efflux transporter" evidence="2">
    <location>
        <begin position="12"/>
        <end position="72"/>
    </location>
</feature>
<dbReference type="InterPro" id="IPR007896">
    <property type="entry name" value="BTP_bacteria"/>
</dbReference>
<dbReference type="EMBL" id="BAMW01000009">
    <property type="protein sequence ID" value="GAN62554.1"/>
    <property type="molecule type" value="Genomic_DNA"/>
</dbReference>